<evidence type="ECO:0000256" key="6">
    <source>
        <dbReference type="ARBA" id="ARBA00022519"/>
    </source>
</evidence>
<feature type="transmembrane region" description="Helical" evidence="13">
    <location>
        <begin position="256"/>
        <end position="276"/>
    </location>
</feature>
<dbReference type="RefSeq" id="WP_202858397.1">
    <property type="nucleotide sequence ID" value="NZ_JAEUGD010000066.1"/>
</dbReference>
<dbReference type="CDD" id="cd12836">
    <property type="entry name" value="HpCorA-like"/>
    <property type="match status" value="1"/>
</dbReference>
<dbReference type="Pfam" id="PF01544">
    <property type="entry name" value="CorA"/>
    <property type="match status" value="1"/>
</dbReference>
<dbReference type="InterPro" id="IPR050829">
    <property type="entry name" value="CorA_MIT"/>
</dbReference>
<dbReference type="FunFam" id="1.20.58.340:FF:000001">
    <property type="entry name" value="Magnesium transport protein CorA"/>
    <property type="match status" value="1"/>
</dbReference>
<protein>
    <recommendedName>
        <fullName evidence="3 13">Magnesium transport protein CorA</fullName>
    </recommendedName>
</protein>
<evidence type="ECO:0000256" key="11">
    <source>
        <dbReference type="ARBA" id="ARBA00023136"/>
    </source>
</evidence>
<evidence type="ECO:0000256" key="4">
    <source>
        <dbReference type="ARBA" id="ARBA00022448"/>
    </source>
</evidence>
<comment type="similarity">
    <text evidence="2 13">Belongs to the CorA metal ion transporter (MIT) (TC 1.A.35) family.</text>
</comment>
<evidence type="ECO:0000256" key="12">
    <source>
        <dbReference type="ARBA" id="ARBA00034269"/>
    </source>
</evidence>
<evidence type="ECO:0000256" key="10">
    <source>
        <dbReference type="ARBA" id="ARBA00023065"/>
    </source>
</evidence>
<keyword evidence="8 13" id="KW-0460">Magnesium</keyword>
<keyword evidence="4 13" id="KW-0813">Transport</keyword>
<feature type="transmembrane region" description="Helical" evidence="13">
    <location>
        <begin position="288"/>
        <end position="308"/>
    </location>
</feature>
<evidence type="ECO:0000313" key="15">
    <source>
        <dbReference type="Proteomes" id="UP000614216"/>
    </source>
</evidence>
<comment type="caution">
    <text evidence="14">The sequence shown here is derived from an EMBL/GenBank/DDBJ whole genome shotgun (WGS) entry which is preliminary data.</text>
</comment>
<keyword evidence="9 13" id="KW-1133">Transmembrane helix</keyword>
<keyword evidence="10 13" id="KW-0406">Ion transport</keyword>
<comment type="catalytic activity">
    <reaction evidence="12">
        <text>Mg(2+)(in) = Mg(2+)(out)</text>
        <dbReference type="Rhea" id="RHEA:29827"/>
        <dbReference type="ChEBI" id="CHEBI:18420"/>
    </reaction>
</comment>
<dbReference type="InterPro" id="IPR002523">
    <property type="entry name" value="MgTranspt_CorA/ZnTranspt_ZntB"/>
</dbReference>
<dbReference type="AlphaFoldDB" id="A0A937G5L8"/>
<gene>
    <name evidence="13 14" type="primary">corA</name>
    <name evidence="14" type="ORF">JMN32_21265</name>
</gene>
<dbReference type="PANTHER" id="PTHR47685">
    <property type="entry name" value="MAGNESIUM TRANSPORT PROTEIN CORA"/>
    <property type="match status" value="1"/>
</dbReference>
<evidence type="ECO:0000313" key="14">
    <source>
        <dbReference type="EMBL" id="MBL6448856.1"/>
    </source>
</evidence>
<dbReference type="SUPFAM" id="SSF143865">
    <property type="entry name" value="CorA soluble domain-like"/>
    <property type="match status" value="1"/>
</dbReference>
<keyword evidence="7 13" id="KW-0812">Transmembrane</keyword>
<dbReference type="NCBIfam" id="TIGR00383">
    <property type="entry name" value="corA"/>
    <property type="match status" value="1"/>
</dbReference>
<organism evidence="14 15">
    <name type="scientific">Fulvivirga marina</name>
    <dbReference type="NCBI Taxonomy" id="2494733"/>
    <lineage>
        <taxon>Bacteria</taxon>
        <taxon>Pseudomonadati</taxon>
        <taxon>Bacteroidota</taxon>
        <taxon>Cytophagia</taxon>
        <taxon>Cytophagales</taxon>
        <taxon>Fulvivirgaceae</taxon>
        <taxon>Fulvivirga</taxon>
    </lineage>
</organism>
<dbReference type="InterPro" id="IPR004488">
    <property type="entry name" value="Mg/Co-transport_prot_CorA"/>
</dbReference>
<keyword evidence="5 13" id="KW-1003">Cell membrane</keyword>
<dbReference type="SUPFAM" id="SSF144083">
    <property type="entry name" value="Magnesium transport protein CorA, transmembrane region"/>
    <property type="match status" value="1"/>
</dbReference>
<evidence type="ECO:0000256" key="1">
    <source>
        <dbReference type="ARBA" id="ARBA00004429"/>
    </source>
</evidence>
<keyword evidence="11 13" id="KW-0472">Membrane</keyword>
<dbReference type="GO" id="GO:0015099">
    <property type="term" value="F:nickel cation transmembrane transporter activity"/>
    <property type="evidence" value="ECO:0007669"/>
    <property type="project" value="TreeGrafter"/>
</dbReference>
<evidence type="ECO:0000256" key="2">
    <source>
        <dbReference type="ARBA" id="ARBA00009765"/>
    </source>
</evidence>
<evidence type="ECO:0000256" key="3">
    <source>
        <dbReference type="ARBA" id="ARBA00019439"/>
    </source>
</evidence>
<dbReference type="InterPro" id="IPR045861">
    <property type="entry name" value="CorA_cytoplasmic_dom"/>
</dbReference>
<dbReference type="EMBL" id="JAEUGD010000066">
    <property type="protein sequence ID" value="MBL6448856.1"/>
    <property type="molecule type" value="Genomic_DNA"/>
</dbReference>
<dbReference type="Gene3D" id="1.20.58.340">
    <property type="entry name" value="Magnesium transport protein CorA, transmembrane region"/>
    <property type="match status" value="2"/>
</dbReference>
<keyword evidence="6" id="KW-0997">Cell inner membrane</keyword>
<dbReference type="GO" id="GO:0015095">
    <property type="term" value="F:magnesium ion transmembrane transporter activity"/>
    <property type="evidence" value="ECO:0007669"/>
    <property type="project" value="UniProtKB-UniRule"/>
</dbReference>
<accession>A0A937G5L8</accession>
<dbReference type="GO" id="GO:0015087">
    <property type="term" value="F:cobalt ion transmembrane transporter activity"/>
    <property type="evidence" value="ECO:0007669"/>
    <property type="project" value="UniProtKB-UniRule"/>
</dbReference>
<evidence type="ECO:0000256" key="7">
    <source>
        <dbReference type="ARBA" id="ARBA00022692"/>
    </source>
</evidence>
<evidence type="ECO:0000256" key="5">
    <source>
        <dbReference type="ARBA" id="ARBA00022475"/>
    </source>
</evidence>
<keyword evidence="15" id="KW-1185">Reference proteome</keyword>
<dbReference type="Gene3D" id="3.30.460.20">
    <property type="entry name" value="CorA soluble domain-like"/>
    <property type="match status" value="1"/>
</dbReference>
<name>A0A937G5L8_9BACT</name>
<sequence>MINIITKENGKIVVEPDVKVLPDSLNNLLWIDLLSPSKEEKALIEKVMEIELFTRQESKEIESSSRYLENEEEVGINLNFLKRNIEGGFANEPVSFILKNNILITQRSGEYNTFTDTLKKINIFKPKTGANIMLTLFETRIDFDADLIENITDHITGISRDLVKDKDLERDLLIRITSLQETTIAIRENIVEKQRILSSILKSRFFPKDDYETIRVMIKDVGSLLDHTAFSFERLEFLQNTFLGLVDMEQNRIIKIFTVVTVVFMPPTLIASMYGMNFVFMPELDEVWGYPFAILLMILSSAATLLFFRRKKWL</sequence>
<proteinExistence type="inferred from homology"/>
<dbReference type="InterPro" id="IPR045863">
    <property type="entry name" value="CorA_TM1_TM2"/>
</dbReference>
<comment type="subcellular location">
    <subcellularLocation>
        <location evidence="1">Cell inner membrane</location>
        <topology evidence="1">Multi-pass membrane protein</topology>
    </subcellularLocation>
    <subcellularLocation>
        <location evidence="13">Membrane</location>
        <topology evidence="13">Multi-pass membrane protein</topology>
    </subcellularLocation>
</comment>
<evidence type="ECO:0000256" key="13">
    <source>
        <dbReference type="RuleBase" id="RU362010"/>
    </source>
</evidence>
<reference evidence="14" key="1">
    <citation type="submission" date="2021-01" db="EMBL/GenBank/DDBJ databases">
        <title>Fulvivirga kasyanovii gen. nov., sp nov., a novel member of the phylum Bacteroidetes isolated from seawater in a mussel farm.</title>
        <authorList>
            <person name="Zhao L.-H."/>
            <person name="Wang Z.-J."/>
        </authorList>
    </citation>
    <scope>NUCLEOTIDE SEQUENCE</scope>
    <source>
        <strain evidence="14">29W222</strain>
    </source>
</reference>
<dbReference type="PANTHER" id="PTHR47685:SF1">
    <property type="entry name" value="MAGNESIUM TRANSPORT PROTEIN CORA"/>
    <property type="match status" value="1"/>
</dbReference>
<evidence type="ECO:0000256" key="8">
    <source>
        <dbReference type="ARBA" id="ARBA00022842"/>
    </source>
</evidence>
<dbReference type="Proteomes" id="UP000614216">
    <property type="component" value="Unassembled WGS sequence"/>
</dbReference>
<comment type="function">
    <text evidence="13">Mediates influx of magnesium ions.</text>
</comment>
<evidence type="ECO:0000256" key="9">
    <source>
        <dbReference type="ARBA" id="ARBA00022989"/>
    </source>
</evidence>
<dbReference type="GO" id="GO:0005886">
    <property type="term" value="C:plasma membrane"/>
    <property type="evidence" value="ECO:0007669"/>
    <property type="project" value="UniProtKB-SubCell"/>
</dbReference>